<dbReference type="Proteomes" id="UP000472755">
    <property type="component" value="Unassembled WGS sequence"/>
</dbReference>
<organism evidence="1 2">
    <name type="scientific">Ruthenibacterium lactatiformans</name>
    <dbReference type="NCBI Taxonomy" id="1550024"/>
    <lineage>
        <taxon>Bacteria</taxon>
        <taxon>Bacillati</taxon>
        <taxon>Bacillota</taxon>
        <taxon>Clostridia</taxon>
        <taxon>Eubacteriales</taxon>
        <taxon>Oscillospiraceae</taxon>
        <taxon>Ruthenibacterium</taxon>
    </lineage>
</organism>
<evidence type="ECO:0000313" key="2">
    <source>
        <dbReference type="Proteomes" id="UP000472755"/>
    </source>
</evidence>
<reference evidence="1 2" key="1">
    <citation type="journal article" date="2019" name="Nat. Med.">
        <title>A library of human gut bacterial isolates paired with longitudinal multiomics data enables mechanistic microbiome research.</title>
        <authorList>
            <person name="Poyet M."/>
            <person name="Groussin M."/>
            <person name="Gibbons S.M."/>
            <person name="Avila-Pacheco J."/>
            <person name="Jiang X."/>
            <person name="Kearney S.M."/>
            <person name="Perrotta A.R."/>
            <person name="Berdy B."/>
            <person name="Zhao S."/>
            <person name="Lieberman T.D."/>
            <person name="Swanson P.K."/>
            <person name="Smith M."/>
            <person name="Roesemann S."/>
            <person name="Alexander J.E."/>
            <person name="Rich S.A."/>
            <person name="Livny J."/>
            <person name="Vlamakis H."/>
            <person name="Clish C."/>
            <person name="Bullock K."/>
            <person name="Deik A."/>
            <person name="Scott J."/>
            <person name="Pierce K.A."/>
            <person name="Xavier R.J."/>
            <person name="Alm E.J."/>
        </authorList>
    </citation>
    <scope>NUCLEOTIDE SEQUENCE [LARGE SCALE GENOMIC DNA]</scope>
    <source>
        <strain evidence="1 2">BIOML-A4</strain>
    </source>
</reference>
<dbReference type="RefSeq" id="WP_055080667.1">
    <property type="nucleotide sequence ID" value="NZ_JAFHCJ010000013.1"/>
</dbReference>
<accession>A0A6L6LPN9</accession>
<gene>
    <name evidence="1" type="ORF">GMD59_05820</name>
</gene>
<evidence type="ECO:0000313" key="1">
    <source>
        <dbReference type="EMBL" id="MTS26803.1"/>
    </source>
</evidence>
<name>A0A6L6LPN9_9FIRM</name>
<sequence length="183" mass="21321">MGKGNVGVAGAYEGLFYIDNEDFHVYRRNDDLDDWPETRLMRDLDYAELTGDGWLFDEEGTANEEDDVLECFKDDFCRRFPSFQRTEPDTWIRNGAYGNLCRQVILENGLFYVCVEDNEWSLAVELIQKEEMWGDVWMENLQKRLYQKYLDGMKTSLLKRLPGIGTYKGAWTSGRITNPPVLA</sequence>
<proteinExistence type="predicted"/>
<comment type="caution">
    <text evidence="1">The sequence shown here is derived from an EMBL/GenBank/DDBJ whole genome shotgun (WGS) entry which is preliminary data.</text>
</comment>
<dbReference type="EMBL" id="WMZU01000007">
    <property type="protein sequence ID" value="MTS26803.1"/>
    <property type="molecule type" value="Genomic_DNA"/>
</dbReference>
<protein>
    <submittedName>
        <fullName evidence="1">Uncharacterized protein</fullName>
    </submittedName>
</protein>
<dbReference type="AlphaFoldDB" id="A0A6L6LPN9"/>